<protein>
    <submittedName>
        <fullName evidence="1">Uncharacterized protein</fullName>
    </submittedName>
</protein>
<dbReference type="EMBL" id="SRSD01000012">
    <property type="protein sequence ID" value="KAA0888069.1"/>
    <property type="molecule type" value="Genomic_DNA"/>
</dbReference>
<organism evidence="1 2">
    <name type="scientific">Oryzomonas rubra</name>
    <dbReference type="NCBI Taxonomy" id="2509454"/>
    <lineage>
        <taxon>Bacteria</taxon>
        <taxon>Pseudomonadati</taxon>
        <taxon>Thermodesulfobacteriota</taxon>
        <taxon>Desulfuromonadia</taxon>
        <taxon>Geobacterales</taxon>
        <taxon>Geobacteraceae</taxon>
        <taxon>Oryzomonas</taxon>
    </lineage>
</organism>
<gene>
    <name evidence="1" type="ORF">ET418_16855</name>
</gene>
<dbReference type="RefSeq" id="WP_149309618.1">
    <property type="nucleotide sequence ID" value="NZ_SRSD01000012.1"/>
</dbReference>
<comment type="caution">
    <text evidence="1">The sequence shown here is derived from an EMBL/GenBank/DDBJ whole genome shotgun (WGS) entry which is preliminary data.</text>
</comment>
<dbReference type="Proteomes" id="UP000324298">
    <property type="component" value="Unassembled WGS sequence"/>
</dbReference>
<accession>A0A5A9X799</accession>
<evidence type="ECO:0000313" key="2">
    <source>
        <dbReference type="Proteomes" id="UP000324298"/>
    </source>
</evidence>
<keyword evidence="2" id="KW-1185">Reference proteome</keyword>
<evidence type="ECO:0000313" key="1">
    <source>
        <dbReference type="EMBL" id="KAA0888069.1"/>
    </source>
</evidence>
<name>A0A5A9X799_9BACT</name>
<proteinExistence type="predicted"/>
<dbReference type="AlphaFoldDB" id="A0A5A9X799"/>
<reference evidence="1 2" key="1">
    <citation type="submission" date="2019-04" db="EMBL/GenBank/DDBJ databases">
        <title>Geobacter ruber sp. nov., ferric-reducing bacteria isolated from paddy soil.</title>
        <authorList>
            <person name="Xu Z."/>
            <person name="Masuda Y."/>
            <person name="Itoh H."/>
            <person name="Senoo K."/>
        </authorList>
    </citation>
    <scope>NUCLEOTIDE SEQUENCE [LARGE SCALE GENOMIC DNA]</scope>
    <source>
        <strain evidence="1 2">Red88</strain>
    </source>
</reference>
<sequence>MRVYVPEFEHQKYCRLEVVPISETVTAKNSDMTEYHIAESPQDAQFWSILGYTDRGACDVLCDTETAGEAEEYACKIFETISFIERRFRRYARAQN</sequence>